<dbReference type="eggNOG" id="ENOG502SZJ6">
    <property type="taxonomic scope" value="Eukaryota"/>
</dbReference>
<dbReference type="Proteomes" id="UP000009183">
    <property type="component" value="Chromosome 8"/>
</dbReference>
<keyword evidence="2" id="KW-1185">Reference proteome</keyword>
<evidence type="ECO:0000313" key="2">
    <source>
        <dbReference type="Proteomes" id="UP000009183"/>
    </source>
</evidence>
<gene>
    <name evidence="1" type="ordered locus">VIT_08s0058g00560</name>
</gene>
<reference evidence="2" key="1">
    <citation type="journal article" date="2007" name="Nature">
        <title>The grapevine genome sequence suggests ancestral hexaploidization in major angiosperm phyla.</title>
        <authorList>
            <consortium name="The French-Italian Public Consortium for Grapevine Genome Characterization."/>
            <person name="Jaillon O."/>
            <person name="Aury J.-M."/>
            <person name="Noel B."/>
            <person name="Policriti A."/>
            <person name="Clepet C."/>
            <person name="Casagrande A."/>
            <person name="Choisne N."/>
            <person name="Aubourg S."/>
            <person name="Vitulo N."/>
            <person name="Jubin C."/>
            <person name="Vezzi A."/>
            <person name="Legeai F."/>
            <person name="Hugueney P."/>
            <person name="Dasilva C."/>
            <person name="Horner D."/>
            <person name="Mica E."/>
            <person name="Jublot D."/>
            <person name="Poulain J."/>
            <person name="Bruyere C."/>
            <person name="Billault A."/>
            <person name="Segurens B."/>
            <person name="Gouyvenoux M."/>
            <person name="Ugarte E."/>
            <person name="Cattonaro F."/>
            <person name="Anthouard V."/>
            <person name="Vico V."/>
            <person name="Del Fabbro C."/>
            <person name="Alaux M."/>
            <person name="Di Gaspero G."/>
            <person name="Dumas V."/>
            <person name="Felice N."/>
            <person name="Paillard S."/>
            <person name="Juman I."/>
            <person name="Moroldo M."/>
            <person name="Scalabrin S."/>
            <person name="Canaguier A."/>
            <person name="Le Clainche I."/>
            <person name="Malacrida G."/>
            <person name="Durand E."/>
            <person name="Pesole G."/>
            <person name="Laucou V."/>
            <person name="Chatelet P."/>
            <person name="Merdinoglu D."/>
            <person name="Delledonne M."/>
            <person name="Pezzotti M."/>
            <person name="Lecharny A."/>
            <person name="Scarpelli C."/>
            <person name="Artiguenave F."/>
            <person name="Pe M.E."/>
            <person name="Valle G."/>
            <person name="Morgante M."/>
            <person name="Caboche M."/>
            <person name="Adam-Blondon A.-F."/>
            <person name="Weissenbach J."/>
            <person name="Quetier F."/>
            <person name="Wincker P."/>
        </authorList>
    </citation>
    <scope>NUCLEOTIDE SEQUENCE [LARGE SCALE GENOMIC DNA]</scope>
    <source>
        <strain evidence="2">cv. Pinot noir / PN40024</strain>
    </source>
</reference>
<organism evidence="1 2">
    <name type="scientific">Vitis vinifera</name>
    <name type="common">Grape</name>
    <dbReference type="NCBI Taxonomy" id="29760"/>
    <lineage>
        <taxon>Eukaryota</taxon>
        <taxon>Viridiplantae</taxon>
        <taxon>Streptophyta</taxon>
        <taxon>Embryophyta</taxon>
        <taxon>Tracheophyta</taxon>
        <taxon>Spermatophyta</taxon>
        <taxon>Magnoliopsida</taxon>
        <taxon>eudicotyledons</taxon>
        <taxon>Gunneridae</taxon>
        <taxon>Pentapetalae</taxon>
        <taxon>rosids</taxon>
        <taxon>Vitales</taxon>
        <taxon>Vitaceae</taxon>
        <taxon>Viteae</taxon>
        <taxon>Vitis</taxon>
    </lineage>
</organism>
<sequence length="87" mass="8860">MRTDPTLVRKMTTTLRTTRMPRVSRSEKSQGDEGEVVDAEVGVVLAYAKGGLGEGLGAGESVAVDELGPGAALSEAVADGIGDVGDK</sequence>
<dbReference type="PaxDb" id="29760-VIT_08s0058g00560.t01"/>
<protein>
    <submittedName>
        <fullName evidence="1">Uncharacterized protein</fullName>
    </submittedName>
</protein>
<accession>F6GXT1</accession>
<evidence type="ECO:0000313" key="1">
    <source>
        <dbReference type="EMBL" id="CCB44811.1"/>
    </source>
</evidence>
<dbReference type="HOGENOM" id="CLU_2487994_0_0_1"/>
<dbReference type="AlphaFoldDB" id="F6GXT1"/>
<dbReference type="InParanoid" id="F6GXT1"/>
<name>F6GXT1_VITVI</name>
<proteinExistence type="predicted"/>
<dbReference type="EMBL" id="FN594967">
    <property type="protein sequence ID" value="CCB44811.1"/>
    <property type="molecule type" value="Genomic_DNA"/>
</dbReference>